<evidence type="ECO:0000313" key="1">
    <source>
        <dbReference type="EMBL" id="EDO03571.1"/>
    </source>
</evidence>
<dbReference type="RefSeq" id="XP_001593130.1">
    <property type="nucleotide sequence ID" value="XM_001593080.1"/>
</dbReference>
<proteinExistence type="predicted"/>
<accession>A7EL55</accession>
<dbReference type="EMBL" id="CH476627">
    <property type="protein sequence ID" value="EDO03571.1"/>
    <property type="molecule type" value="Genomic_DNA"/>
</dbReference>
<sequence length="33" mass="3809">MTQRLKGPSDRCTKFSRTLNKAEQWDLRGLSAN</sequence>
<dbReference type="Proteomes" id="UP000001312">
    <property type="component" value="Unassembled WGS sequence"/>
</dbReference>
<dbReference type="GeneID" id="5489505"/>
<organism evidence="1 2">
    <name type="scientific">Sclerotinia sclerotiorum (strain ATCC 18683 / 1980 / Ss-1)</name>
    <name type="common">White mold</name>
    <name type="synonym">Whetzelinia sclerotiorum</name>
    <dbReference type="NCBI Taxonomy" id="665079"/>
    <lineage>
        <taxon>Eukaryota</taxon>
        <taxon>Fungi</taxon>
        <taxon>Dikarya</taxon>
        <taxon>Ascomycota</taxon>
        <taxon>Pezizomycotina</taxon>
        <taxon>Leotiomycetes</taxon>
        <taxon>Helotiales</taxon>
        <taxon>Sclerotiniaceae</taxon>
        <taxon>Sclerotinia</taxon>
    </lineage>
</organism>
<keyword evidence="2" id="KW-1185">Reference proteome</keyword>
<name>A7EL55_SCLS1</name>
<dbReference type="InParanoid" id="A7EL55"/>
<dbReference type="AlphaFoldDB" id="A7EL55"/>
<protein>
    <submittedName>
        <fullName evidence="1">Uncharacterized protein</fullName>
    </submittedName>
</protein>
<gene>
    <name evidence="1" type="ORF">SS1G_06052</name>
</gene>
<dbReference type="HOGENOM" id="CLU_3385041_0_0_1"/>
<evidence type="ECO:0000313" key="2">
    <source>
        <dbReference type="Proteomes" id="UP000001312"/>
    </source>
</evidence>
<dbReference type="KEGG" id="ssl:SS1G_06052"/>
<reference evidence="2" key="1">
    <citation type="journal article" date="2011" name="PLoS Genet.">
        <title>Genomic analysis of the necrotrophic fungal pathogens Sclerotinia sclerotiorum and Botrytis cinerea.</title>
        <authorList>
            <person name="Amselem J."/>
            <person name="Cuomo C.A."/>
            <person name="van Kan J.A."/>
            <person name="Viaud M."/>
            <person name="Benito E.P."/>
            <person name="Couloux A."/>
            <person name="Coutinho P.M."/>
            <person name="de Vries R.P."/>
            <person name="Dyer P.S."/>
            <person name="Fillinger S."/>
            <person name="Fournier E."/>
            <person name="Gout L."/>
            <person name="Hahn M."/>
            <person name="Kohn L."/>
            <person name="Lapalu N."/>
            <person name="Plummer K.M."/>
            <person name="Pradier J.M."/>
            <person name="Quevillon E."/>
            <person name="Sharon A."/>
            <person name="Simon A."/>
            <person name="ten Have A."/>
            <person name="Tudzynski B."/>
            <person name="Tudzynski P."/>
            <person name="Wincker P."/>
            <person name="Andrew M."/>
            <person name="Anthouard V."/>
            <person name="Beever R.E."/>
            <person name="Beffa R."/>
            <person name="Benoit I."/>
            <person name="Bouzid O."/>
            <person name="Brault B."/>
            <person name="Chen Z."/>
            <person name="Choquer M."/>
            <person name="Collemare J."/>
            <person name="Cotton P."/>
            <person name="Danchin E.G."/>
            <person name="Da Silva C."/>
            <person name="Gautier A."/>
            <person name="Giraud C."/>
            <person name="Giraud T."/>
            <person name="Gonzalez C."/>
            <person name="Grossetete S."/>
            <person name="Guldener U."/>
            <person name="Henrissat B."/>
            <person name="Howlett B.J."/>
            <person name="Kodira C."/>
            <person name="Kretschmer M."/>
            <person name="Lappartient A."/>
            <person name="Leroch M."/>
            <person name="Levis C."/>
            <person name="Mauceli E."/>
            <person name="Neuveglise C."/>
            <person name="Oeser B."/>
            <person name="Pearson M."/>
            <person name="Poulain J."/>
            <person name="Poussereau N."/>
            <person name="Quesneville H."/>
            <person name="Rascle C."/>
            <person name="Schumacher J."/>
            <person name="Segurens B."/>
            <person name="Sexton A."/>
            <person name="Silva E."/>
            <person name="Sirven C."/>
            <person name="Soanes D.M."/>
            <person name="Talbot N.J."/>
            <person name="Templeton M."/>
            <person name="Yandava C."/>
            <person name="Yarden O."/>
            <person name="Zeng Q."/>
            <person name="Rollins J.A."/>
            <person name="Lebrun M.H."/>
            <person name="Dickman M."/>
        </authorList>
    </citation>
    <scope>NUCLEOTIDE SEQUENCE [LARGE SCALE GENOMIC DNA]</scope>
    <source>
        <strain evidence="2">ATCC 18683 / 1980 / Ss-1</strain>
    </source>
</reference>